<dbReference type="EMBL" id="JBHULD010000014">
    <property type="protein sequence ID" value="MFD2555183.1"/>
    <property type="molecule type" value="Genomic_DNA"/>
</dbReference>
<accession>A0ABW5L3N4</accession>
<keyword evidence="4" id="KW-0548">Nucleotidyltransferase</keyword>
<dbReference type="InterPro" id="IPR041633">
    <property type="entry name" value="Polbeta"/>
</dbReference>
<protein>
    <submittedName>
        <fullName evidence="4">Aminoglycoside adenylyltransferase family protein</fullName>
    </submittedName>
</protein>
<evidence type="ECO:0000313" key="5">
    <source>
        <dbReference type="Proteomes" id="UP001597440"/>
    </source>
</evidence>
<feature type="domain" description="Adenylyltransferase AadA C-terminal" evidence="2">
    <location>
        <begin position="149"/>
        <end position="251"/>
    </location>
</feature>
<evidence type="ECO:0000256" key="1">
    <source>
        <dbReference type="ARBA" id="ARBA00022679"/>
    </source>
</evidence>
<name>A0ABW5L3N4_9SPHI</name>
<proteinExistence type="predicted"/>
<comment type="caution">
    <text evidence="4">The sequence shown here is derived from an EMBL/GenBank/DDBJ whole genome shotgun (WGS) entry which is preliminary data.</text>
</comment>
<keyword evidence="1" id="KW-0808">Transferase</keyword>
<dbReference type="NCBIfam" id="NF010309">
    <property type="entry name" value="PRK13746.1"/>
    <property type="match status" value="1"/>
</dbReference>
<organism evidence="4 5">
    <name type="scientific">Sphingobacterium tabacisoli</name>
    <dbReference type="NCBI Taxonomy" id="2044855"/>
    <lineage>
        <taxon>Bacteria</taxon>
        <taxon>Pseudomonadati</taxon>
        <taxon>Bacteroidota</taxon>
        <taxon>Sphingobacteriia</taxon>
        <taxon>Sphingobacteriales</taxon>
        <taxon>Sphingobacteriaceae</taxon>
        <taxon>Sphingobacterium</taxon>
    </lineage>
</organism>
<gene>
    <name evidence="4" type="ORF">ACFSQW_12320</name>
</gene>
<dbReference type="InterPro" id="IPR025184">
    <property type="entry name" value="AadA_C"/>
</dbReference>
<dbReference type="Pfam" id="PF13427">
    <property type="entry name" value="AadA_C"/>
    <property type="match status" value="1"/>
</dbReference>
<dbReference type="InterPro" id="IPR043519">
    <property type="entry name" value="NT_sf"/>
</dbReference>
<feature type="domain" description="Polymerase beta nucleotidyltransferase" evidence="3">
    <location>
        <begin position="16"/>
        <end position="66"/>
    </location>
</feature>
<evidence type="ECO:0000259" key="2">
    <source>
        <dbReference type="Pfam" id="PF13427"/>
    </source>
</evidence>
<dbReference type="Gene3D" id="3.30.460.10">
    <property type="entry name" value="Beta Polymerase, domain 2"/>
    <property type="match status" value="1"/>
</dbReference>
<evidence type="ECO:0000259" key="3">
    <source>
        <dbReference type="Pfam" id="PF18765"/>
    </source>
</evidence>
<evidence type="ECO:0000313" key="4">
    <source>
        <dbReference type="EMBL" id="MFD2555183.1"/>
    </source>
</evidence>
<dbReference type="Pfam" id="PF18765">
    <property type="entry name" value="Polbeta"/>
    <property type="match status" value="1"/>
</dbReference>
<keyword evidence="5" id="KW-1185">Reference proteome</keyword>
<dbReference type="GO" id="GO:0016779">
    <property type="term" value="F:nucleotidyltransferase activity"/>
    <property type="evidence" value="ECO:0007669"/>
    <property type="project" value="UniProtKB-KW"/>
</dbReference>
<sequence length="259" mass="29410">MSLFDSEQLFKACAEIKTYLEDSLLAIHLYGSVLDGGLKPYSDIDLFVTIDKQMADKIRVKLMQALLACSASPGTDPSMRALEVTVVNYHDIVPWKYPPRREMQFGEWLRDDILEGVVEPALVDIDLCILIKKLRTASIPIVGLHAVALFEPVPNQDFLRTLQTTLDIWNTEDDWVGDERNVILTIARIWFSASMGKITSKEEASNWLIDRVPIVYQSLVAKARQQYITGDKEELVQNPKEMTTFVNFAKQSIKFILAD</sequence>
<reference evidence="5" key="1">
    <citation type="journal article" date="2019" name="Int. J. Syst. Evol. Microbiol.">
        <title>The Global Catalogue of Microorganisms (GCM) 10K type strain sequencing project: providing services to taxonomists for standard genome sequencing and annotation.</title>
        <authorList>
            <consortium name="The Broad Institute Genomics Platform"/>
            <consortium name="The Broad Institute Genome Sequencing Center for Infectious Disease"/>
            <person name="Wu L."/>
            <person name="Ma J."/>
        </authorList>
    </citation>
    <scope>NUCLEOTIDE SEQUENCE [LARGE SCALE GENOMIC DNA]</scope>
    <source>
        <strain evidence="5">KCTC 52298</strain>
    </source>
</reference>
<dbReference type="SUPFAM" id="SSF81301">
    <property type="entry name" value="Nucleotidyltransferase"/>
    <property type="match status" value="1"/>
</dbReference>
<dbReference type="CDD" id="cd05403">
    <property type="entry name" value="NT_KNTase_like"/>
    <property type="match status" value="1"/>
</dbReference>
<dbReference type="Proteomes" id="UP001597440">
    <property type="component" value="Unassembled WGS sequence"/>
</dbReference>